<reference evidence="4" key="2">
    <citation type="submission" date="2025-08" db="UniProtKB">
        <authorList>
            <consortium name="RefSeq"/>
        </authorList>
    </citation>
    <scope>IDENTIFICATION</scope>
    <source>
        <strain evidence="4">14028-0561.14</strain>
        <tissue evidence="4">Whole fly</tissue>
    </source>
</reference>
<dbReference type="OMA" id="IEIVCFY"/>
<dbReference type="OrthoDB" id="7841836at2759"/>
<feature type="region of interest" description="Disordered" evidence="1">
    <location>
        <begin position="66"/>
        <end position="86"/>
    </location>
</feature>
<dbReference type="Proteomes" id="UP001652661">
    <property type="component" value="Chromosome 2L"/>
</dbReference>
<keyword evidence="2" id="KW-1133">Transmembrane helix</keyword>
<dbReference type="RefSeq" id="XP_017033766.1">
    <property type="nucleotide sequence ID" value="XM_017178277.3"/>
</dbReference>
<organism evidence="3 4">
    <name type="scientific">Drosophila kikkawai</name>
    <name type="common">Fruit fly</name>
    <dbReference type="NCBI Taxonomy" id="30033"/>
    <lineage>
        <taxon>Eukaryota</taxon>
        <taxon>Metazoa</taxon>
        <taxon>Ecdysozoa</taxon>
        <taxon>Arthropoda</taxon>
        <taxon>Hexapoda</taxon>
        <taxon>Insecta</taxon>
        <taxon>Pterygota</taxon>
        <taxon>Neoptera</taxon>
        <taxon>Endopterygota</taxon>
        <taxon>Diptera</taxon>
        <taxon>Brachycera</taxon>
        <taxon>Muscomorpha</taxon>
        <taxon>Ephydroidea</taxon>
        <taxon>Drosophilidae</taxon>
        <taxon>Drosophila</taxon>
        <taxon>Sophophora</taxon>
    </lineage>
</organism>
<keyword evidence="3" id="KW-1185">Reference proteome</keyword>
<feature type="transmembrane region" description="Helical" evidence="2">
    <location>
        <begin position="33"/>
        <end position="59"/>
    </location>
</feature>
<sequence length="86" mass="9796">MHQMFPNPIELFVDQAVQPIIDSLAYLLKEVHYFAFIAAVALLGIFLGLVFGFICVIWYKSTRNEKTEKKVFKSEEGEAGDLKKKA</sequence>
<proteinExistence type="predicted"/>
<keyword evidence="2" id="KW-0812">Transmembrane</keyword>
<evidence type="ECO:0000256" key="2">
    <source>
        <dbReference type="SAM" id="Phobius"/>
    </source>
</evidence>
<dbReference type="GeneID" id="108082760"/>
<keyword evidence="2" id="KW-0472">Membrane</keyword>
<evidence type="ECO:0000313" key="4">
    <source>
        <dbReference type="RefSeq" id="XP_017033766.1"/>
    </source>
</evidence>
<name>A0A6P4JE56_DROKI</name>
<gene>
    <name evidence="4" type="primary">LOC108082760</name>
</gene>
<dbReference type="AlphaFoldDB" id="A0A6P4JE56"/>
<evidence type="ECO:0000256" key="1">
    <source>
        <dbReference type="SAM" id="MobiDB-lite"/>
    </source>
</evidence>
<evidence type="ECO:0000313" key="3">
    <source>
        <dbReference type="Proteomes" id="UP001652661"/>
    </source>
</evidence>
<accession>A0A6P4JE56</accession>
<reference evidence="3" key="1">
    <citation type="submission" date="2025-05" db="UniProtKB">
        <authorList>
            <consortium name="RefSeq"/>
        </authorList>
    </citation>
    <scope>NUCLEOTIDE SEQUENCE [LARGE SCALE GENOMIC DNA]</scope>
    <source>
        <strain evidence="3">14028-0561.14</strain>
    </source>
</reference>
<protein>
    <submittedName>
        <fullName evidence="4">Uncharacterized protein</fullName>
    </submittedName>
</protein>